<protein>
    <submittedName>
        <fullName evidence="5">Thioredoxin reductase</fullName>
        <ecNumber evidence="5">1.8.1.9</ecNumber>
    </submittedName>
</protein>
<evidence type="ECO:0000313" key="5">
    <source>
        <dbReference type="EMBL" id="VZO40498.1"/>
    </source>
</evidence>
<comment type="caution">
    <text evidence="5">The sequence shown here is derived from an EMBL/GenBank/DDBJ whole genome shotgun (WGS) entry which is preliminary data.</text>
</comment>
<keyword evidence="6" id="KW-1185">Reference proteome</keyword>
<dbReference type="EMBL" id="CACRYJ010000071">
    <property type="protein sequence ID" value="VZO40498.1"/>
    <property type="molecule type" value="Genomic_DNA"/>
</dbReference>
<reference evidence="5 6" key="1">
    <citation type="submission" date="2019-11" db="EMBL/GenBank/DDBJ databases">
        <authorList>
            <person name="Criscuolo A."/>
        </authorList>
    </citation>
    <scope>NUCLEOTIDE SEQUENCE [LARGE SCALE GENOMIC DNA]</scope>
    <source>
        <strain evidence="5">CIP111667</strain>
    </source>
</reference>
<accession>A0A7M4DSQ4</accession>
<dbReference type="SUPFAM" id="SSF51905">
    <property type="entry name" value="FAD/NAD(P)-binding domain"/>
    <property type="match status" value="1"/>
</dbReference>
<comment type="catalytic activity">
    <reaction evidence="3">
        <text>[thioredoxin]-dithiol + NADP(+) = [thioredoxin]-disulfide + NADPH + H(+)</text>
        <dbReference type="Rhea" id="RHEA:20345"/>
        <dbReference type="Rhea" id="RHEA-COMP:10698"/>
        <dbReference type="Rhea" id="RHEA-COMP:10700"/>
        <dbReference type="ChEBI" id="CHEBI:15378"/>
        <dbReference type="ChEBI" id="CHEBI:29950"/>
        <dbReference type="ChEBI" id="CHEBI:50058"/>
        <dbReference type="ChEBI" id="CHEBI:57783"/>
        <dbReference type="ChEBI" id="CHEBI:58349"/>
        <dbReference type="EC" id="1.8.1.9"/>
    </reaction>
</comment>
<evidence type="ECO:0000256" key="1">
    <source>
        <dbReference type="ARBA" id="ARBA00022630"/>
    </source>
</evidence>
<dbReference type="InterPro" id="IPR036188">
    <property type="entry name" value="FAD/NAD-bd_sf"/>
</dbReference>
<dbReference type="PRINTS" id="PR00469">
    <property type="entry name" value="PNDRDTASEII"/>
</dbReference>
<keyword evidence="2 5" id="KW-0560">Oxidoreductase</keyword>
<dbReference type="RefSeq" id="WP_231955786.1">
    <property type="nucleotide sequence ID" value="NZ_CACRYJ010000071.1"/>
</dbReference>
<dbReference type="Proteomes" id="UP000419743">
    <property type="component" value="Unassembled WGS sequence"/>
</dbReference>
<organism evidence="5 6">
    <name type="scientific">Occultella aeris</name>
    <dbReference type="NCBI Taxonomy" id="2761496"/>
    <lineage>
        <taxon>Bacteria</taxon>
        <taxon>Bacillati</taxon>
        <taxon>Actinomycetota</taxon>
        <taxon>Actinomycetes</taxon>
        <taxon>Micrococcales</taxon>
        <taxon>Ruaniaceae</taxon>
        <taxon>Occultella</taxon>
    </lineage>
</organism>
<evidence type="ECO:0000313" key="6">
    <source>
        <dbReference type="Proteomes" id="UP000419743"/>
    </source>
</evidence>
<name>A0A7M4DSQ4_9MICO</name>
<feature type="domain" description="FAD/NAD(P)-binding" evidence="4">
    <location>
        <begin position="249"/>
        <end position="555"/>
    </location>
</feature>
<keyword evidence="1" id="KW-0285">Flavoprotein</keyword>
<dbReference type="Pfam" id="PF07992">
    <property type="entry name" value="Pyr_redox_2"/>
    <property type="match status" value="1"/>
</dbReference>
<dbReference type="Gene3D" id="3.50.50.60">
    <property type="entry name" value="FAD/NAD(P)-binding domain"/>
    <property type="match status" value="2"/>
</dbReference>
<dbReference type="InterPro" id="IPR050097">
    <property type="entry name" value="Ferredoxin-NADP_redctase_2"/>
</dbReference>
<evidence type="ECO:0000256" key="2">
    <source>
        <dbReference type="ARBA" id="ARBA00023002"/>
    </source>
</evidence>
<evidence type="ECO:0000256" key="3">
    <source>
        <dbReference type="ARBA" id="ARBA00048132"/>
    </source>
</evidence>
<dbReference type="EC" id="1.8.1.9" evidence="5"/>
<dbReference type="PRINTS" id="PR00368">
    <property type="entry name" value="FADPNR"/>
</dbReference>
<evidence type="ECO:0000259" key="4">
    <source>
        <dbReference type="Pfam" id="PF07992"/>
    </source>
</evidence>
<dbReference type="AlphaFoldDB" id="A0A7M4DSQ4"/>
<proteinExistence type="predicted"/>
<gene>
    <name evidence="5" type="primary">trxB_3</name>
    <name evidence="5" type="ORF">HALOF300_05202</name>
</gene>
<sequence length="568" mass="59378">MTTPPTLPHAPAVPDHPAAPPVIVVVTIADRRAALESEFSSRYARDYDVRTVVEGPAAKAMLVQLVTGGRDVALVGVDHGVSGDALLLMDALRLKTPRSRRIILAAPEAFFTGLAGLRAALAQGRIDSYLMIPQGPRDEEFHGAISDFLSDWAWSSRAPEVTQVSIVDDGRSGEVPGIRDFLDRMGMAYARFSPDSEVGRRLRAAVGPDAALPIVESLGRPPLAEATQRSVASAFYGTPDDLGPDHIADLLIVGAGPAGLAAAVYGASEALNTVVLEADAVGGQAGTSSMIRNYLGFPRGISGMRLALRARVQATRFGARIFTGRNAVGLRPATAPGQPHVVEHEDGELRARAVLIACGVSYRRLGVPDVESLIGRGVYYGAASSVARDMAGKDVFVVGGGNSAGQAALHLARFARSVTIVVRRDGLAATMSAYLVNEIGTHRRISVRTGARVVDGGGSGYLEWLALAGAGSEPDRVSADGLFLLLGADPGCGWLPPEVVRDARGFVLTGRDVPTERWRDGLPPAPLETTVPGIFAAGDVRDGSMKRVAAASGEGASAVAQVHSHLAL</sequence>
<dbReference type="GO" id="GO:0004791">
    <property type="term" value="F:thioredoxin-disulfide reductase (NADPH) activity"/>
    <property type="evidence" value="ECO:0007669"/>
    <property type="project" value="UniProtKB-EC"/>
</dbReference>
<dbReference type="PANTHER" id="PTHR48105">
    <property type="entry name" value="THIOREDOXIN REDUCTASE 1-RELATED-RELATED"/>
    <property type="match status" value="1"/>
</dbReference>
<dbReference type="InterPro" id="IPR023753">
    <property type="entry name" value="FAD/NAD-binding_dom"/>
</dbReference>